<evidence type="ECO:0000256" key="2">
    <source>
        <dbReference type="ARBA" id="ARBA00022741"/>
    </source>
</evidence>
<dbReference type="GO" id="GO:0000049">
    <property type="term" value="F:tRNA binding"/>
    <property type="evidence" value="ECO:0007669"/>
    <property type="project" value="InterPro"/>
</dbReference>
<evidence type="ECO:0000313" key="8">
    <source>
        <dbReference type="RefSeq" id="XP_026684114.1"/>
    </source>
</evidence>
<accession>A0A3Q0J6M1</accession>
<gene>
    <name evidence="8" type="primary">LOC103515725</name>
</gene>
<dbReference type="GeneID" id="103515725"/>
<evidence type="ECO:0000313" key="7">
    <source>
        <dbReference type="Proteomes" id="UP000079169"/>
    </source>
</evidence>
<protein>
    <submittedName>
        <fullName evidence="8">Isoleucine--tRNA ligase, cytoplasmic-like</fullName>
    </submittedName>
</protein>
<keyword evidence="5" id="KW-0030">Aminoacyl-tRNA synthetase</keyword>
<dbReference type="STRING" id="121845.A0A3Q0J6M1"/>
<organism evidence="7 8">
    <name type="scientific">Diaphorina citri</name>
    <name type="common">Asian citrus psyllid</name>
    <dbReference type="NCBI Taxonomy" id="121845"/>
    <lineage>
        <taxon>Eukaryota</taxon>
        <taxon>Metazoa</taxon>
        <taxon>Ecdysozoa</taxon>
        <taxon>Arthropoda</taxon>
        <taxon>Hexapoda</taxon>
        <taxon>Insecta</taxon>
        <taxon>Pterygota</taxon>
        <taxon>Neoptera</taxon>
        <taxon>Paraneoptera</taxon>
        <taxon>Hemiptera</taxon>
        <taxon>Sternorrhyncha</taxon>
        <taxon>Psylloidea</taxon>
        <taxon>Psyllidae</taxon>
        <taxon>Diaphorininae</taxon>
        <taxon>Diaphorina</taxon>
    </lineage>
</organism>
<reference evidence="8" key="1">
    <citation type="submission" date="2025-08" db="UniProtKB">
        <authorList>
            <consortium name="RefSeq"/>
        </authorList>
    </citation>
    <scope>IDENTIFICATION</scope>
</reference>
<dbReference type="CDD" id="cd07961">
    <property type="entry name" value="Anticodon_Ia_Ile_ABEc"/>
    <property type="match status" value="1"/>
</dbReference>
<proteinExistence type="predicted"/>
<dbReference type="InterPro" id="IPR013155">
    <property type="entry name" value="M/V/L/I-tRNA-synth_anticd-bd"/>
</dbReference>
<dbReference type="Gene3D" id="1.10.730.10">
    <property type="entry name" value="Isoleucyl-tRNA Synthetase, Domain 1"/>
    <property type="match status" value="1"/>
</dbReference>
<dbReference type="PANTHER" id="PTHR42780:SF1">
    <property type="entry name" value="ISOLEUCINE--TRNA LIGASE, CYTOPLASMIC"/>
    <property type="match status" value="1"/>
</dbReference>
<dbReference type="GO" id="GO:0005524">
    <property type="term" value="F:ATP binding"/>
    <property type="evidence" value="ECO:0007669"/>
    <property type="project" value="UniProtKB-KW"/>
</dbReference>
<evidence type="ECO:0000256" key="1">
    <source>
        <dbReference type="ARBA" id="ARBA00022598"/>
    </source>
</evidence>
<keyword evidence="3" id="KW-0067">ATP-binding</keyword>
<evidence type="ECO:0000256" key="4">
    <source>
        <dbReference type="ARBA" id="ARBA00022917"/>
    </source>
</evidence>
<dbReference type="GO" id="GO:0006428">
    <property type="term" value="P:isoleucyl-tRNA aminoacylation"/>
    <property type="evidence" value="ECO:0007669"/>
    <property type="project" value="TreeGrafter"/>
</dbReference>
<dbReference type="KEGG" id="dci:103515725"/>
<evidence type="ECO:0000256" key="3">
    <source>
        <dbReference type="ARBA" id="ARBA00022840"/>
    </source>
</evidence>
<keyword evidence="7" id="KW-1185">Reference proteome</keyword>
<keyword evidence="4" id="KW-0648">Protein biosynthesis</keyword>
<dbReference type="InterPro" id="IPR033709">
    <property type="entry name" value="Anticodon_Ile_ABEc"/>
</dbReference>
<keyword evidence="2" id="KW-0547">Nucleotide-binding</keyword>
<dbReference type="Pfam" id="PF19302">
    <property type="entry name" value="DUF5915"/>
    <property type="match status" value="1"/>
</dbReference>
<sequence length="335" mass="37858">MDAWIISFSESLIEFVRKEMAAYRLYTVVPRLVLFIDNLTNWYVRMNRRRLKGEGGPADCKVALNSLTKVLFTMVRVMAPYTPFLCEHLYQNLRHLTGRLERSIHFIMMPQPNRGIIKFHLTQTLGDFPPRFVNVEYNSQKGVLILRNPEDTPCLSKSDLLPRLQSLFNTPSTVTLDQFNVTGDIGNLTDTELQSILKAGYTELLGHRIEVSELRIMLGFAGPAAEQLAETYQAHSDNDVLVLLDVTPDQGMQDEGVAREIVNRVQKLRKKAHLVPSDAVTVYYSVSPSEAELGRVATEFNEFITSTIRAPFVLLQGGGVDEKIVIEDSQQVREG</sequence>
<dbReference type="GO" id="GO:0004822">
    <property type="term" value="F:isoleucine-tRNA ligase activity"/>
    <property type="evidence" value="ECO:0007669"/>
    <property type="project" value="InterPro"/>
</dbReference>
<dbReference type="PANTHER" id="PTHR42780">
    <property type="entry name" value="SOLEUCYL-TRNA SYNTHETASE"/>
    <property type="match status" value="1"/>
</dbReference>
<dbReference type="Proteomes" id="UP000079169">
    <property type="component" value="Unplaced"/>
</dbReference>
<dbReference type="InterPro" id="IPR009080">
    <property type="entry name" value="tRNAsynth_Ia_anticodon-bd"/>
</dbReference>
<keyword evidence="1" id="KW-0436">Ligase</keyword>
<dbReference type="PaxDb" id="121845-A0A3Q0J6M1"/>
<dbReference type="InterPro" id="IPR023586">
    <property type="entry name" value="Ile-tRNA-ligase_type2"/>
</dbReference>
<evidence type="ECO:0000256" key="5">
    <source>
        <dbReference type="ARBA" id="ARBA00023146"/>
    </source>
</evidence>
<evidence type="ECO:0000259" key="6">
    <source>
        <dbReference type="Pfam" id="PF08264"/>
    </source>
</evidence>
<dbReference type="SUPFAM" id="SSF47323">
    <property type="entry name" value="Anticodon-binding domain of a subclass of class I aminoacyl-tRNA synthetases"/>
    <property type="match status" value="1"/>
</dbReference>
<name>A0A3Q0J6M1_DIACI</name>
<feature type="domain" description="Methionyl/Valyl/Leucyl/Isoleucyl-tRNA synthetase anticodon-binding" evidence="6">
    <location>
        <begin position="2"/>
        <end position="111"/>
    </location>
</feature>
<dbReference type="Pfam" id="PF08264">
    <property type="entry name" value="Anticodon_1"/>
    <property type="match status" value="1"/>
</dbReference>
<dbReference type="RefSeq" id="XP_026684114.1">
    <property type="nucleotide sequence ID" value="XM_026828313.1"/>
</dbReference>
<dbReference type="AlphaFoldDB" id="A0A3Q0J6M1"/>